<evidence type="ECO:0000256" key="1">
    <source>
        <dbReference type="ARBA" id="ARBA00022837"/>
    </source>
</evidence>
<proteinExistence type="predicted"/>
<gene>
    <name evidence="3" type="ORF">PGLA1383_LOCUS52338</name>
</gene>
<organism evidence="3 4">
    <name type="scientific">Polarella glacialis</name>
    <name type="common">Dinoflagellate</name>
    <dbReference type="NCBI Taxonomy" id="89957"/>
    <lineage>
        <taxon>Eukaryota</taxon>
        <taxon>Sar</taxon>
        <taxon>Alveolata</taxon>
        <taxon>Dinophyceae</taxon>
        <taxon>Suessiales</taxon>
        <taxon>Suessiaceae</taxon>
        <taxon>Polarella</taxon>
    </lineage>
</organism>
<dbReference type="InterPro" id="IPR011992">
    <property type="entry name" value="EF-hand-dom_pair"/>
</dbReference>
<dbReference type="GO" id="GO:0005509">
    <property type="term" value="F:calcium ion binding"/>
    <property type="evidence" value="ECO:0007669"/>
    <property type="project" value="InterPro"/>
</dbReference>
<dbReference type="InterPro" id="IPR002048">
    <property type="entry name" value="EF_hand_dom"/>
</dbReference>
<sequence length="179" mass="20272">MGDIGYMHTEKFGQACCAIAGVSNLKELPDGFLESAMLSADKDLSGRIDLCEFMHFYFKFSFSEEVTISPENRMLRKIARKHGIQYTDMDKYLKAFTKVDEDGSGLIELDEFAKLIPTLLKLPAGQILPESRVKKLWVDANRDNSNAAGMNLDIFTGYCSRFFADDNPLETFYKNVRPV</sequence>
<evidence type="ECO:0000313" key="3">
    <source>
        <dbReference type="EMBL" id="CAE8636934.1"/>
    </source>
</evidence>
<feature type="domain" description="EF-hand" evidence="2">
    <location>
        <begin position="87"/>
        <end position="122"/>
    </location>
</feature>
<keyword evidence="1" id="KW-0106">Calcium</keyword>
<dbReference type="Proteomes" id="UP000654075">
    <property type="component" value="Unassembled WGS sequence"/>
</dbReference>
<dbReference type="Pfam" id="PF13499">
    <property type="entry name" value="EF-hand_7"/>
    <property type="match status" value="1"/>
</dbReference>
<evidence type="ECO:0000313" key="4">
    <source>
        <dbReference type="Proteomes" id="UP000654075"/>
    </source>
</evidence>
<keyword evidence="4" id="KW-1185">Reference proteome</keyword>
<dbReference type="SMART" id="SM00054">
    <property type="entry name" value="EFh"/>
    <property type="match status" value="2"/>
</dbReference>
<dbReference type="AlphaFoldDB" id="A0A813HG91"/>
<dbReference type="OMA" id="KIDIWEF"/>
<protein>
    <recommendedName>
        <fullName evidence="2">EF-hand domain-containing protein</fullName>
    </recommendedName>
</protein>
<dbReference type="EMBL" id="CAJNNV010031578">
    <property type="protein sequence ID" value="CAE8636934.1"/>
    <property type="molecule type" value="Genomic_DNA"/>
</dbReference>
<dbReference type="PROSITE" id="PS00018">
    <property type="entry name" value="EF_HAND_1"/>
    <property type="match status" value="1"/>
</dbReference>
<dbReference type="InterPro" id="IPR018247">
    <property type="entry name" value="EF_Hand_1_Ca_BS"/>
</dbReference>
<evidence type="ECO:0000259" key="2">
    <source>
        <dbReference type="PROSITE" id="PS50222"/>
    </source>
</evidence>
<dbReference type="OrthoDB" id="424057at2759"/>
<accession>A0A813HG91</accession>
<dbReference type="SUPFAM" id="SSF47473">
    <property type="entry name" value="EF-hand"/>
    <property type="match status" value="1"/>
</dbReference>
<name>A0A813HG91_POLGL</name>
<dbReference type="Gene3D" id="1.10.238.10">
    <property type="entry name" value="EF-hand"/>
    <property type="match status" value="1"/>
</dbReference>
<dbReference type="PROSITE" id="PS50222">
    <property type="entry name" value="EF_HAND_2"/>
    <property type="match status" value="1"/>
</dbReference>
<reference evidence="3" key="1">
    <citation type="submission" date="2021-02" db="EMBL/GenBank/DDBJ databases">
        <authorList>
            <person name="Dougan E. K."/>
            <person name="Rhodes N."/>
            <person name="Thang M."/>
            <person name="Chan C."/>
        </authorList>
    </citation>
    <scope>NUCLEOTIDE SEQUENCE</scope>
</reference>
<comment type="caution">
    <text evidence="3">The sequence shown here is derived from an EMBL/GenBank/DDBJ whole genome shotgun (WGS) entry which is preliminary data.</text>
</comment>